<dbReference type="RefSeq" id="WP_072476616.1">
    <property type="nucleotide sequence ID" value="NZ_FPJG01000006.1"/>
</dbReference>
<dbReference type="GO" id="GO:0005737">
    <property type="term" value="C:cytoplasm"/>
    <property type="evidence" value="ECO:0007669"/>
    <property type="project" value="TreeGrafter"/>
</dbReference>
<evidence type="ECO:0000313" key="2">
    <source>
        <dbReference type="EMBL" id="SFW67374.1"/>
    </source>
</evidence>
<sequence length="303" mass="32384">MSVAVVVGAGGTGVTTASLLAEAGHDVRLITRRGSGPRHPRIERIAADASDAGRLSELSAGARTIVNCAAPPYHRWAAEFPPLAAAVLKAAETSGADYVLLDNLYAYGPVDRPMTEATPLAPTSAKGAIRARLWNDALAAHRAGRVRVTTVRASDFIGSGAVSVFTLTVVPKVLAGKPAMVPAALDLPHSWTGTRDAARALVAVSRDDRAWGRVWHAPTNRAVSVRELANRLAAVAGAWEPKLRSMPMWLLKAAGLTSPMIRELPEMQYQFRRPFLMDSSATEQTFDLKPTLLDDLLRENVTG</sequence>
<feature type="domain" description="NAD-dependent epimerase/dehydratase" evidence="1">
    <location>
        <begin position="5"/>
        <end position="207"/>
    </location>
</feature>
<dbReference type="GO" id="GO:0004029">
    <property type="term" value="F:aldehyde dehydrogenase (NAD+) activity"/>
    <property type="evidence" value="ECO:0007669"/>
    <property type="project" value="TreeGrafter"/>
</dbReference>
<reference evidence="3" key="1">
    <citation type="submission" date="2016-11" db="EMBL/GenBank/DDBJ databases">
        <authorList>
            <person name="Varghese N."/>
            <person name="Submissions S."/>
        </authorList>
    </citation>
    <scope>NUCLEOTIDE SEQUENCE [LARGE SCALE GENOMIC DNA]</scope>
    <source>
        <strain evidence="3">DSM 44671</strain>
    </source>
</reference>
<protein>
    <submittedName>
        <fullName evidence="2">Nucleoside-diphosphate-sugar epimerase</fullName>
    </submittedName>
</protein>
<evidence type="ECO:0000313" key="3">
    <source>
        <dbReference type="Proteomes" id="UP000182740"/>
    </source>
</evidence>
<dbReference type="Gene3D" id="3.40.50.720">
    <property type="entry name" value="NAD(P)-binding Rossmann-like Domain"/>
    <property type="match status" value="1"/>
</dbReference>
<dbReference type="InterPro" id="IPR001509">
    <property type="entry name" value="Epimerase_deHydtase"/>
</dbReference>
<dbReference type="AlphaFoldDB" id="A0A1K1R6X2"/>
<dbReference type="InterPro" id="IPR036291">
    <property type="entry name" value="NAD(P)-bd_dom_sf"/>
</dbReference>
<dbReference type="EMBL" id="FPJG01000006">
    <property type="protein sequence ID" value="SFW67374.1"/>
    <property type="molecule type" value="Genomic_DNA"/>
</dbReference>
<dbReference type="STRING" id="546364.SAMN04489730_2717"/>
<proteinExistence type="predicted"/>
<dbReference type="OrthoDB" id="8205493at2"/>
<name>A0A1K1R6X2_9PSEU</name>
<dbReference type="PANTHER" id="PTHR48079:SF6">
    <property type="entry name" value="NAD(P)-BINDING DOMAIN-CONTAINING PROTEIN-RELATED"/>
    <property type="match status" value="1"/>
</dbReference>
<dbReference type="InterPro" id="IPR051783">
    <property type="entry name" value="NAD(P)-dependent_oxidoreduct"/>
</dbReference>
<keyword evidence="3" id="KW-1185">Reference proteome</keyword>
<evidence type="ECO:0000259" key="1">
    <source>
        <dbReference type="Pfam" id="PF01370"/>
    </source>
</evidence>
<gene>
    <name evidence="2" type="ORF">SAMN04489730_2717</name>
</gene>
<dbReference type="Pfam" id="PF01370">
    <property type="entry name" value="Epimerase"/>
    <property type="match status" value="1"/>
</dbReference>
<accession>A0A1K1R6X2</accession>
<organism evidence="2 3">
    <name type="scientific">Amycolatopsis australiensis</name>
    <dbReference type="NCBI Taxonomy" id="546364"/>
    <lineage>
        <taxon>Bacteria</taxon>
        <taxon>Bacillati</taxon>
        <taxon>Actinomycetota</taxon>
        <taxon>Actinomycetes</taxon>
        <taxon>Pseudonocardiales</taxon>
        <taxon>Pseudonocardiaceae</taxon>
        <taxon>Amycolatopsis</taxon>
    </lineage>
</organism>
<dbReference type="PANTHER" id="PTHR48079">
    <property type="entry name" value="PROTEIN YEEZ"/>
    <property type="match status" value="1"/>
</dbReference>
<dbReference type="Proteomes" id="UP000182740">
    <property type="component" value="Unassembled WGS sequence"/>
</dbReference>
<dbReference type="SUPFAM" id="SSF51735">
    <property type="entry name" value="NAD(P)-binding Rossmann-fold domains"/>
    <property type="match status" value="1"/>
</dbReference>